<organism evidence="2 3">
    <name type="scientific">Archangium lansingense</name>
    <dbReference type="NCBI Taxonomy" id="2995310"/>
    <lineage>
        <taxon>Bacteria</taxon>
        <taxon>Pseudomonadati</taxon>
        <taxon>Myxococcota</taxon>
        <taxon>Myxococcia</taxon>
        <taxon>Myxococcales</taxon>
        <taxon>Cystobacterineae</taxon>
        <taxon>Archangiaceae</taxon>
        <taxon>Archangium</taxon>
    </lineage>
</organism>
<feature type="domain" description="AbiEi antitoxin C-terminal" evidence="1">
    <location>
        <begin position="107"/>
        <end position="252"/>
    </location>
</feature>
<dbReference type="RefSeq" id="WP_267542077.1">
    <property type="nucleotide sequence ID" value="NZ_JAPNKA010000001.1"/>
</dbReference>
<dbReference type="Proteomes" id="UP001207654">
    <property type="component" value="Unassembled WGS sequence"/>
</dbReference>
<evidence type="ECO:0000313" key="3">
    <source>
        <dbReference type="Proteomes" id="UP001207654"/>
    </source>
</evidence>
<dbReference type="EMBL" id="JAPNKA010000001">
    <property type="protein sequence ID" value="MCY1083553.1"/>
    <property type="molecule type" value="Genomic_DNA"/>
</dbReference>
<proteinExistence type="predicted"/>
<dbReference type="Pfam" id="PF09407">
    <property type="entry name" value="AbiEi_1"/>
    <property type="match status" value="1"/>
</dbReference>
<evidence type="ECO:0000259" key="1">
    <source>
        <dbReference type="Pfam" id="PF09407"/>
    </source>
</evidence>
<name>A0ABT4APB5_9BACT</name>
<dbReference type="InterPro" id="IPR018547">
    <property type="entry name" value="AbiEi_C"/>
</dbReference>
<evidence type="ECO:0000313" key="2">
    <source>
        <dbReference type="EMBL" id="MCY1083553.1"/>
    </source>
</evidence>
<comment type="caution">
    <text evidence="2">The sequence shown here is derived from an EMBL/GenBank/DDBJ whole genome shotgun (WGS) entry which is preliminary data.</text>
</comment>
<sequence length="303" mass="34398">MKKKTLGQGLVEEMAAEQRRVVADWHALVLLRRATHRIPAEMRRWAKAPTSLEEIRGILRRLVASGEFQHPSSLQFLYEVRAPYARTGVLSEDEILMEVHPYAALSHITALVFHGMTDDFPQELQVVLPSDGTGGLLPPGIHSEDEEGAKYAYGRTVEEVFGKPVRWHWLSRGSSMFGTMEYRPRGYPVRVTTPERTLLDGLMHPEWCGGFEKVLRAWVHVRDTLDVDELVELVEQFGVAVLRQRVGFILDELQLEHPKVELWPARAKRGGSSRLVGSEPFASTYSEKWKLSVNAPIDVLREV</sequence>
<gene>
    <name evidence="2" type="ORF">OV287_54855</name>
</gene>
<keyword evidence="3" id="KW-1185">Reference proteome</keyword>
<reference evidence="2 3" key="1">
    <citation type="submission" date="2022-11" db="EMBL/GenBank/DDBJ databases">
        <title>Minimal conservation of predation-associated metabolite biosynthetic gene clusters underscores biosynthetic potential of Myxococcota including descriptions for ten novel species: Archangium lansinium sp. nov., Myxococcus landrumus sp. nov., Nannocystis bai.</title>
        <authorList>
            <person name="Ahearne A."/>
            <person name="Stevens C."/>
            <person name="Phillips K."/>
        </authorList>
    </citation>
    <scope>NUCLEOTIDE SEQUENCE [LARGE SCALE GENOMIC DNA]</scope>
    <source>
        <strain evidence="2 3">MIWBW</strain>
    </source>
</reference>
<accession>A0ABT4APB5</accession>
<protein>
    <recommendedName>
        <fullName evidence="1">AbiEi antitoxin C-terminal domain-containing protein</fullName>
    </recommendedName>
</protein>